<dbReference type="RefSeq" id="XP_023160325.1">
    <property type="nucleotide sequence ID" value="XM_023304557.2"/>
</dbReference>
<keyword evidence="1" id="KW-1133">Transmembrane helix</keyword>
<accession>A0A6J1L616</accession>
<name>A0A6J1L616_DROHY</name>
<evidence type="ECO:0000256" key="1">
    <source>
        <dbReference type="SAM" id="Phobius"/>
    </source>
</evidence>
<reference evidence="3" key="1">
    <citation type="submission" date="2025-08" db="UniProtKB">
        <authorList>
            <consortium name="RefSeq"/>
        </authorList>
    </citation>
    <scope>IDENTIFICATION</scope>
    <source>
        <strain evidence="3">15085-1641.00</strain>
        <tissue evidence="3">Whole body</tissue>
    </source>
</reference>
<keyword evidence="1" id="KW-0472">Membrane</keyword>
<protein>
    <submittedName>
        <fullName evidence="3">Uncharacterized protein LOC111592383</fullName>
    </submittedName>
</protein>
<dbReference type="OMA" id="MSANQCH"/>
<keyword evidence="1" id="KW-0812">Transmembrane</keyword>
<keyword evidence="2" id="KW-1185">Reference proteome</keyword>
<gene>
    <name evidence="3" type="primary">LOC111592383</name>
</gene>
<dbReference type="AlphaFoldDB" id="A0A6J1L616"/>
<evidence type="ECO:0000313" key="3">
    <source>
        <dbReference type="RefSeq" id="XP_023160325.1"/>
    </source>
</evidence>
<organism evidence="2 3">
    <name type="scientific">Drosophila hydei</name>
    <name type="common">Fruit fly</name>
    <dbReference type="NCBI Taxonomy" id="7224"/>
    <lineage>
        <taxon>Eukaryota</taxon>
        <taxon>Metazoa</taxon>
        <taxon>Ecdysozoa</taxon>
        <taxon>Arthropoda</taxon>
        <taxon>Hexapoda</taxon>
        <taxon>Insecta</taxon>
        <taxon>Pterygota</taxon>
        <taxon>Neoptera</taxon>
        <taxon>Endopterygota</taxon>
        <taxon>Diptera</taxon>
        <taxon>Brachycera</taxon>
        <taxon>Muscomorpha</taxon>
        <taxon>Ephydroidea</taxon>
        <taxon>Drosophilidae</taxon>
        <taxon>Drosophila</taxon>
    </lineage>
</organism>
<sequence length="142" mass="16277">MNPSCKQHINSPECQQWMSEVFAHCNRLLADNQLEFWDEWWLHEQPLPSYQVPHLMSANQCHKLKKQIQREIAAAANLTPELSFDLEHMDSNLRLLLVIFVLCAALGIIGFMVCLINTTLRRIAKPDLNGCEYQGTGFPPSN</sequence>
<dbReference type="KEGG" id="dhe:111592383"/>
<dbReference type="OrthoDB" id="7869105at2759"/>
<dbReference type="Proteomes" id="UP000504633">
    <property type="component" value="Unplaced"/>
</dbReference>
<feature type="transmembrane region" description="Helical" evidence="1">
    <location>
        <begin position="95"/>
        <end position="116"/>
    </location>
</feature>
<proteinExistence type="predicted"/>
<evidence type="ECO:0000313" key="2">
    <source>
        <dbReference type="Proteomes" id="UP000504633"/>
    </source>
</evidence>
<dbReference type="GeneID" id="111592383"/>